<dbReference type="Pfam" id="PF00300">
    <property type="entry name" value="His_Phos_1"/>
    <property type="match status" value="1"/>
</dbReference>
<dbReference type="SMART" id="SM00855">
    <property type="entry name" value="PGAM"/>
    <property type="match status" value="1"/>
</dbReference>
<dbReference type="PANTHER" id="PTHR47623:SF1">
    <property type="entry name" value="OS09G0287300 PROTEIN"/>
    <property type="match status" value="1"/>
</dbReference>
<evidence type="ECO:0000313" key="1">
    <source>
        <dbReference type="EMBL" id="GGZ50627.1"/>
    </source>
</evidence>
<dbReference type="CDD" id="cd07040">
    <property type="entry name" value="HP"/>
    <property type="match status" value="1"/>
</dbReference>
<dbReference type="InterPro" id="IPR029033">
    <property type="entry name" value="His_PPase_superfam"/>
</dbReference>
<keyword evidence="2" id="KW-1185">Reference proteome</keyword>
<accession>A0ABQ3BQC1</accession>
<protein>
    <submittedName>
        <fullName evidence="1">Phosphohistidine phosphatase SixA</fullName>
    </submittedName>
</protein>
<name>A0ABQ3BQC1_9FLAO</name>
<evidence type="ECO:0000313" key="2">
    <source>
        <dbReference type="Proteomes" id="UP000615593"/>
    </source>
</evidence>
<dbReference type="GeneID" id="94368707"/>
<dbReference type="Proteomes" id="UP000615593">
    <property type="component" value="Unassembled WGS sequence"/>
</dbReference>
<dbReference type="SUPFAM" id="SSF53254">
    <property type="entry name" value="Phosphoglycerate mutase-like"/>
    <property type="match status" value="1"/>
</dbReference>
<dbReference type="Gene3D" id="3.40.50.1240">
    <property type="entry name" value="Phosphoglycerate mutase-like"/>
    <property type="match status" value="1"/>
</dbReference>
<organism evidence="1 2">
    <name type="scientific">Mesonia mobilis</name>
    <dbReference type="NCBI Taxonomy" id="369791"/>
    <lineage>
        <taxon>Bacteria</taxon>
        <taxon>Pseudomonadati</taxon>
        <taxon>Bacteroidota</taxon>
        <taxon>Flavobacteriia</taxon>
        <taxon>Flavobacteriales</taxon>
        <taxon>Flavobacteriaceae</taxon>
        <taxon>Mesonia</taxon>
    </lineage>
</organism>
<comment type="caution">
    <text evidence="1">The sequence shown here is derived from an EMBL/GenBank/DDBJ whole genome shotgun (WGS) entry which is preliminary data.</text>
</comment>
<proteinExistence type="predicted"/>
<sequence>MKKLIVVRHGKSSWKNPDLADHDRPLKKRGYNDAQLVIKAFKTYFRQPVKMLSSSAKRALTTAEMFKEGLEVSDDYFEVNADLYTFDVSELLEVIKSQPDDDDQLMVFGHNPAMTQLVNFLGDENIDNLPTTGLVVIDFDVDHWKNINNGKTLVTLFPKMFK</sequence>
<dbReference type="PANTHER" id="PTHR47623">
    <property type="entry name" value="OS09G0287300 PROTEIN"/>
    <property type="match status" value="1"/>
</dbReference>
<dbReference type="EMBL" id="BMWY01000002">
    <property type="protein sequence ID" value="GGZ50627.1"/>
    <property type="molecule type" value="Genomic_DNA"/>
</dbReference>
<reference evidence="2" key="1">
    <citation type="journal article" date="2019" name="Int. J. Syst. Evol. Microbiol.">
        <title>The Global Catalogue of Microorganisms (GCM) 10K type strain sequencing project: providing services to taxonomists for standard genome sequencing and annotation.</title>
        <authorList>
            <consortium name="The Broad Institute Genomics Platform"/>
            <consortium name="The Broad Institute Genome Sequencing Center for Infectious Disease"/>
            <person name="Wu L."/>
            <person name="Ma J."/>
        </authorList>
    </citation>
    <scope>NUCLEOTIDE SEQUENCE [LARGE SCALE GENOMIC DNA]</scope>
    <source>
        <strain evidence="2">KCTC 12708</strain>
    </source>
</reference>
<dbReference type="RefSeq" id="WP_027883784.1">
    <property type="nucleotide sequence ID" value="NZ_BMWY01000002.1"/>
</dbReference>
<gene>
    <name evidence="1" type="primary">sixA</name>
    <name evidence="1" type="ORF">GCM10008088_10410</name>
</gene>
<dbReference type="InterPro" id="IPR013078">
    <property type="entry name" value="His_Pase_superF_clade-1"/>
</dbReference>